<dbReference type="InterPro" id="IPR022751">
    <property type="entry name" value="Alpha_mannosyltransferase"/>
</dbReference>
<dbReference type="AlphaFoldDB" id="A0A1V9YU62"/>
<protein>
    <submittedName>
        <fullName evidence="11">Uncharacterized protein</fullName>
    </submittedName>
</protein>
<name>A0A1V9YU62_9STRA</name>
<evidence type="ECO:0000313" key="12">
    <source>
        <dbReference type="Proteomes" id="UP000243217"/>
    </source>
</evidence>
<evidence type="ECO:0000256" key="3">
    <source>
        <dbReference type="ARBA" id="ARBA00009105"/>
    </source>
</evidence>
<keyword evidence="12" id="KW-1185">Reference proteome</keyword>
<dbReference type="Pfam" id="PF11051">
    <property type="entry name" value="Mannosyl_trans3"/>
    <property type="match status" value="1"/>
</dbReference>
<evidence type="ECO:0000313" key="11">
    <source>
        <dbReference type="EMBL" id="OQR89217.1"/>
    </source>
</evidence>
<evidence type="ECO:0000256" key="10">
    <source>
        <dbReference type="ARBA" id="ARBA00037847"/>
    </source>
</evidence>
<evidence type="ECO:0000256" key="9">
    <source>
        <dbReference type="ARBA" id="ARBA00023136"/>
    </source>
</evidence>
<keyword evidence="5" id="KW-0812">Transmembrane</keyword>
<dbReference type="GO" id="GO:0000139">
    <property type="term" value="C:Golgi membrane"/>
    <property type="evidence" value="ECO:0007669"/>
    <property type="project" value="UniProtKB-SubCell"/>
</dbReference>
<evidence type="ECO:0000256" key="8">
    <source>
        <dbReference type="ARBA" id="ARBA00023034"/>
    </source>
</evidence>
<sequence>MSTLEQIKHVHRDIDGVLWEGEDEDDIVQQFPKLYSDRIMKTEENPVLRYECRGWRQTGGCDPKGPREDKNDKACHEAVQGGSSGYCEFYDPVTNSIERLLESTCTTFRGDATFSCSMAKDILMFSKHADNYRHPYLIQGANDSLKFINHSEYNGVVQYLDGSGAQTTVSTEKKWYQQYLSDKYEYPEYGIVMVVYEKALVSLFASIKLLRTYHKSTLPIELWYRQDELPKDHPVIVALLRDFRDIRLREIKDPRAVHFYVKPYVIFFSHFQNILFLDADNFPLRDPEYLFATPEFQDTGALFWPDFWHPKETIFNIHDDSMLWTMLNISFVDMFEQESGQLVINRAKHEQALHMLMFYAFHRISPQPQPEIVGLNTSPPPTTPVEESDFEPVEDLGENPLPQDTNLIQALKLAWGDKDLFRFAWMKTNSSFYMIPKPPGSLGLWGWIKYMRPDATPFQRYCGQSMLQYDTTGEMLFLHRNTIKLNEKKESRSKIWQYIQEFRETSSTSNYTIKCWVENTYSCFGVTEGFNSAFTGQVVTPAVEALEDAIIAYADEAAEVLPPTPAPTTAMVNGSSDAEHLIPNMHHGRKRDRSLR</sequence>
<dbReference type="Proteomes" id="UP000243217">
    <property type="component" value="Unassembled WGS sequence"/>
</dbReference>
<keyword evidence="4" id="KW-0808">Transferase</keyword>
<evidence type="ECO:0000256" key="4">
    <source>
        <dbReference type="ARBA" id="ARBA00022679"/>
    </source>
</evidence>
<accession>A0A1V9YU62</accession>
<dbReference type="PANTHER" id="PTHR31646">
    <property type="entry name" value="ALPHA-1,2-MANNOSYLTRANSFERASE MNN2"/>
    <property type="match status" value="1"/>
</dbReference>
<gene>
    <name evidence="11" type="ORF">THRCLA_09853</name>
</gene>
<evidence type="ECO:0000256" key="1">
    <source>
        <dbReference type="ARBA" id="ARBA00004394"/>
    </source>
</evidence>
<reference evidence="11 12" key="1">
    <citation type="journal article" date="2014" name="Genome Biol. Evol.">
        <title>The secreted proteins of Achlya hypogyna and Thraustotheca clavata identify the ancestral oomycete secretome and reveal gene acquisitions by horizontal gene transfer.</title>
        <authorList>
            <person name="Misner I."/>
            <person name="Blouin N."/>
            <person name="Leonard G."/>
            <person name="Richards T.A."/>
            <person name="Lane C.E."/>
        </authorList>
    </citation>
    <scope>NUCLEOTIDE SEQUENCE [LARGE SCALE GENOMIC DNA]</scope>
    <source>
        <strain evidence="11 12">ATCC 34112</strain>
    </source>
</reference>
<keyword evidence="9" id="KW-0472">Membrane</keyword>
<keyword evidence="6" id="KW-0735">Signal-anchor</keyword>
<dbReference type="GO" id="GO:0046354">
    <property type="term" value="P:mannan biosynthetic process"/>
    <property type="evidence" value="ECO:0007669"/>
    <property type="project" value="TreeGrafter"/>
</dbReference>
<keyword evidence="7" id="KW-1133">Transmembrane helix</keyword>
<dbReference type="PANTHER" id="PTHR31646:SF1">
    <property type="entry name" value="ALPHA-1,2-MANNOSYLTRANSFERASE MNN2"/>
    <property type="match status" value="1"/>
</dbReference>
<comment type="similarity">
    <text evidence="3">Belongs to the MNN1/MNT family.</text>
</comment>
<dbReference type="Gene3D" id="3.90.550.10">
    <property type="entry name" value="Spore Coat Polysaccharide Biosynthesis Protein SpsA, Chain A"/>
    <property type="match status" value="1"/>
</dbReference>
<evidence type="ECO:0000256" key="7">
    <source>
        <dbReference type="ARBA" id="ARBA00022989"/>
    </source>
</evidence>
<evidence type="ECO:0000256" key="6">
    <source>
        <dbReference type="ARBA" id="ARBA00022968"/>
    </source>
</evidence>
<keyword evidence="8" id="KW-0333">Golgi apparatus</keyword>
<dbReference type="STRING" id="74557.A0A1V9YU62"/>
<dbReference type="EMBL" id="JNBS01002811">
    <property type="protein sequence ID" value="OQR89217.1"/>
    <property type="molecule type" value="Genomic_DNA"/>
</dbReference>
<dbReference type="OrthoDB" id="430354at2759"/>
<dbReference type="InterPro" id="IPR029044">
    <property type="entry name" value="Nucleotide-diphossugar_trans"/>
</dbReference>
<dbReference type="GO" id="GO:0000026">
    <property type="term" value="F:alpha-1,2-mannosyltransferase activity"/>
    <property type="evidence" value="ECO:0007669"/>
    <property type="project" value="TreeGrafter"/>
</dbReference>
<evidence type="ECO:0000256" key="5">
    <source>
        <dbReference type="ARBA" id="ARBA00022692"/>
    </source>
</evidence>
<proteinExistence type="inferred from homology"/>
<dbReference type="SUPFAM" id="SSF53448">
    <property type="entry name" value="Nucleotide-diphospho-sugar transferases"/>
    <property type="match status" value="1"/>
</dbReference>
<evidence type="ECO:0000256" key="2">
    <source>
        <dbReference type="ARBA" id="ARBA00004606"/>
    </source>
</evidence>
<comment type="caution">
    <text evidence="11">The sequence shown here is derived from an EMBL/GenBank/DDBJ whole genome shotgun (WGS) entry which is preliminary data.</text>
</comment>
<organism evidence="11 12">
    <name type="scientific">Thraustotheca clavata</name>
    <dbReference type="NCBI Taxonomy" id="74557"/>
    <lineage>
        <taxon>Eukaryota</taxon>
        <taxon>Sar</taxon>
        <taxon>Stramenopiles</taxon>
        <taxon>Oomycota</taxon>
        <taxon>Saprolegniomycetes</taxon>
        <taxon>Saprolegniales</taxon>
        <taxon>Achlyaceae</taxon>
        <taxon>Thraustotheca</taxon>
    </lineage>
</organism>
<comment type="subcellular location">
    <subcellularLocation>
        <location evidence="10">Endomembrane system</location>
        <topology evidence="10">Single-pass membrane protein</topology>
    </subcellularLocation>
    <subcellularLocation>
        <location evidence="1">Golgi apparatus membrane</location>
    </subcellularLocation>
    <subcellularLocation>
        <location evidence="2">Membrane</location>
        <topology evidence="2">Single-pass type II membrane protein</topology>
    </subcellularLocation>
</comment>